<reference evidence="4 5" key="1">
    <citation type="submission" date="2009-03" db="EMBL/GenBank/DDBJ databases">
        <authorList>
            <person name="Setubal J.C."/>
            <person name="Boyle S."/>
            <person name="Crasta O.R."/>
            <person name="Gillespie J.J."/>
            <person name="Kenyon R.W."/>
            <person name="Lu J."/>
            <person name="Mane S."/>
            <person name="Nagrani S."/>
            <person name="Shallom J.M."/>
            <person name="Shallom S."/>
            <person name="Shukla M."/>
            <person name="Snyder E.E."/>
            <person name="Sobral B.W."/>
            <person name="Wattam A.R."/>
            <person name="Will R."/>
            <person name="Williams K."/>
            <person name="Yoo H."/>
            <person name="Bruce D.H."/>
            <person name="Detter C."/>
            <person name="Munk C."/>
            <person name="Brettin T.S."/>
            <person name="Ficht T."/>
        </authorList>
    </citation>
    <scope>NUCLEOTIDE SEQUENCE [LARGE SCALE GENOMIC DNA]</scope>
    <source>
        <strain evidence="4 5">Cudo</strain>
    </source>
</reference>
<comment type="caution">
    <text evidence="4">The sequence shown here is derived from an EMBL/GenBank/DDBJ whole genome shotgun (WGS) entry which is preliminary data.</text>
</comment>
<dbReference type="PANTHER" id="PTHR12526">
    <property type="entry name" value="GLYCOSYLTRANSFERASE"/>
    <property type="match status" value="1"/>
</dbReference>
<protein>
    <submittedName>
        <fullName evidence="4">Glycosyl transferase, group 1 family protein</fullName>
    </submittedName>
</protein>
<dbReference type="SUPFAM" id="SSF53756">
    <property type="entry name" value="UDP-Glycosyltransferase/glycogen phosphorylase"/>
    <property type="match status" value="1"/>
</dbReference>
<evidence type="ECO:0000259" key="3">
    <source>
        <dbReference type="Pfam" id="PF13439"/>
    </source>
</evidence>
<dbReference type="PANTHER" id="PTHR12526:SF510">
    <property type="entry name" value="D-INOSITOL 3-PHOSPHATE GLYCOSYLTRANSFERASE"/>
    <property type="match status" value="1"/>
</dbReference>
<dbReference type="EMBL" id="ACJD01000006">
    <property type="protein sequence ID" value="EEH13768.1"/>
    <property type="molecule type" value="Genomic_DNA"/>
</dbReference>
<accession>C0GA04</accession>
<dbReference type="Proteomes" id="UP000003678">
    <property type="component" value="Unassembled WGS sequence"/>
</dbReference>
<dbReference type="Pfam" id="PF13439">
    <property type="entry name" value="Glyco_transf_4"/>
    <property type="match status" value="1"/>
</dbReference>
<keyword evidence="2 4" id="KW-0808">Transferase</keyword>
<keyword evidence="1" id="KW-0328">Glycosyltransferase</keyword>
<dbReference type="GO" id="GO:0016757">
    <property type="term" value="F:glycosyltransferase activity"/>
    <property type="evidence" value="ECO:0007669"/>
    <property type="project" value="UniProtKB-KW"/>
</dbReference>
<evidence type="ECO:0000313" key="4">
    <source>
        <dbReference type="EMBL" id="EEH13768.1"/>
    </source>
</evidence>
<dbReference type="InterPro" id="IPR028098">
    <property type="entry name" value="Glyco_trans_4-like_N"/>
</dbReference>
<dbReference type="AlphaFoldDB" id="C0GA04"/>
<gene>
    <name evidence="4" type="ORF">BCETI_6000745</name>
</gene>
<dbReference type="CDD" id="cd03801">
    <property type="entry name" value="GT4_PimA-like"/>
    <property type="match status" value="1"/>
</dbReference>
<proteinExistence type="predicted"/>
<evidence type="ECO:0000256" key="2">
    <source>
        <dbReference type="ARBA" id="ARBA00022679"/>
    </source>
</evidence>
<dbReference type="Pfam" id="PF13692">
    <property type="entry name" value="Glyco_trans_1_4"/>
    <property type="match status" value="1"/>
</dbReference>
<dbReference type="Gene3D" id="3.40.50.2000">
    <property type="entry name" value="Glycogen Phosphorylase B"/>
    <property type="match status" value="2"/>
</dbReference>
<feature type="domain" description="Glycosyltransferase subfamily 4-like N-terminal" evidence="3">
    <location>
        <begin position="88"/>
        <end position="244"/>
    </location>
</feature>
<organism evidence="4 5">
    <name type="scientific">Brucella ceti str. Cudo</name>
    <dbReference type="NCBI Taxonomy" id="595497"/>
    <lineage>
        <taxon>Bacteria</taxon>
        <taxon>Pseudomonadati</taxon>
        <taxon>Pseudomonadota</taxon>
        <taxon>Alphaproteobacteria</taxon>
        <taxon>Hyphomicrobiales</taxon>
        <taxon>Brucellaceae</taxon>
        <taxon>Brucella/Ochrobactrum group</taxon>
        <taxon>Brucella</taxon>
    </lineage>
</organism>
<evidence type="ECO:0000313" key="5">
    <source>
        <dbReference type="Proteomes" id="UP000003678"/>
    </source>
</evidence>
<name>C0GA04_9HYPH</name>
<evidence type="ECO:0000256" key="1">
    <source>
        <dbReference type="ARBA" id="ARBA00022676"/>
    </source>
</evidence>
<sequence length="486" mass="53961">MDMATGKLAEGGNPSSIVGWCVLLLVRMRGQAIAINWQRYISCPRYTGTRLRGSFSPEVRFPEPSRGKPGVQLKSLAMKCAYFVRPHIGGTYSVFTRLRASLARSGMDLRWLAAGAPGEAVAVPREQGLEDAMRRGDIIDRMGVLDEETRAKRFVDFLRENRFEAVFVNVLSHRFETNLVRYLPADILRVMIVHSITPGTYAAAQAIRDHVHATVGVSKRCRDDLVRGYGFDPSRTLVIPNGLTPDPHVRCAAPEIEGGRLRLLYLGRIDDSSKGVFWLPAILRRLQCDYHLTVAGDGPDLAALRIKLAPFGNRISFTGWVAPSDVSWLVSQHDVMVMPSRYEGFGSTLIEAMSQGCPVVASRIPGVTDTIVTDGEDGFLFPIGNCRQAAQQIERLAADPRLRVAMGAAGVRKVIAEFDSEIVGRAYAGLLQHLRENRPPITPPLALSQWSMPNALHKNLRSRLPQPVKNWLRRVRERVHTVWSTA</sequence>